<gene>
    <name evidence="1" type="ORF">Patl1_01816</name>
</gene>
<sequence length="522" mass="57961">MSLGYAEKLSYREDVGAVGMSEIFDPPHVLQQKASDSKKEDHGLGAKENLQTITQLAAMIKQSKHLVAFTGAGISTSCGIPDFRGPKGVWTLQREGKGVPDASLPFHRAMPSITHMALVELEKAGILKFVISQNVDSLHLRSGIPREKLAELHGNSFTEICPSCGAEYLRDFEIETIGKKRTPRRCSDVKCGVRLNDTVLDWEDALPTSEMSPAEQHCRMADVVLCLGTSLQITPACNLPLKTLRGGGKIIIVNLQSTPKDKKASLVIHGLVDKVIAGVIHDLNLSIPPYVRVDLFQISLTQFSRLSISVYHIPICGLSYTNQKFGGMTNCFLGHGINTENKYVKWALRVDSVFGPKAPLPFIKSVEVSFSDRRDLKSAVLHKQPFVLKREMLRTRPFTLVLKLNFSDGCGCQCTSLELPVSLQEQGDSISHDKDAVVEMLRNSAIQNECLGQVSLVEREILLSPKKEIAVCAVATNIVWYDSYFENSAFFEETPKNNEHLLRMPNDSLRYSEMPTKKLKCY</sequence>
<protein>
    <submittedName>
        <fullName evidence="1">Uncharacterized protein</fullName>
    </submittedName>
</protein>
<keyword evidence="2" id="KW-1185">Reference proteome</keyword>
<organism evidence="1 2">
    <name type="scientific">Pistacia atlantica</name>
    <dbReference type="NCBI Taxonomy" id="434234"/>
    <lineage>
        <taxon>Eukaryota</taxon>
        <taxon>Viridiplantae</taxon>
        <taxon>Streptophyta</taxon>
        <taxon>Embryophyta</taxon>
        <taxon>Tracheophyta</taxon>
        <taxon>Spermatophyta</taxon>
        <taxon>Magnoliopsida</taxon>
        <taxon>eudicotyledons</taxon>
        <taxon>Gunneridae</taxon>
        <taxon>Pentapetalae</taxon>
        <taxon>rosids</taxon>
        <taxon>malvids</taxon>
        <taxon>Sapindales</taxon>
        <taxon>Anacardiaceae</taxon>
        <taxon>Pistacia</taxon>
    </lineage>
</organism>
<proteinExistence type="predicted"/>
<evidence type="ECO:0000313" key="1">
    <source>
        <dbReference type="EMBL" id="KAJ0113552.1"/>
    </source>
</evidence>
<dbReference type="EMBL" id="CM047897">
    <property type="protein sequence ID" value="KAJ0113552.1"/>
    <property type="molecule type" value="Genomic_DNA"/>
</dbReference>
<accession>A0ACC1CDD0</accession>
<dbReference type="Proteomes" id="UP001164250">
    <property type="component" value="Chromosome 1"/>
</dbReference>
<name>A0ACC1CDD0_9ROSI</name>
<evidence type="ECO:0000313" key="2">
    <source>
        <dbReference type="Proteomes" id="UP001164250"/>
    </source>
</evidence>
<comment type="caution">
    <text evidence="1">The sequence shown here is derived from an EMBL/GenBank/DDBJ whole genome shotgun (WGS) entry which is preliminary data.</text>
</comment>
<reference evidence="2" key="1">
    <citation type="journal article" date="2023" name="G3 (Bethesda)">
        <title>Genome assembly and association tests identify interacting loci associated with vigor, precocity, and sex in interspecific pistachio rootstocks.</title>
        <authorList>
            <person name="Palmer W."/>
            <person name="Jacygrad E."/>
            <person name="Sagayaradj S."/>
            <person name="Cavanaugh K."/>
            <person name="Han R."/>
            <person name="Bertier L."/>
            <person name="Beede B."/>
            <person name="Kafkas S."/>
            <person name="Golino D."/>
            <person name="Preece J."/>
            <person name="Michelmore R."/>
        </authorList>
    </citation>
    <scope>NUCLEOTIDE SEQUENCE [LARGE SCALE GENOMIC DNA]</scope>
</reference>